<gene>
    <name evidence="5" type="ORF">OG367_20700</name>
</gene>
<sequence>MTIAALIRLLDEEQPDVRRHPAPEIPQITARKRKFMQQPRPVPSPPGTQEMPPAGAAPLAVGKLLAWAEAHETRFVARKGEQARALLRELRGLYAEAEELAQADAEEQRLVEQLAELRARKDRLRPTQKRKSPVRDYVPAEVRAWARGAGLDVPSAGTVPNAIVAAWREATGGAQ</sequence>
<evidence type="ECO:0000256" key="1">
    <source>
        <dbReference type="ARBA" id="ARBA00023125"/>
    </source>
</evidence>
<organism evidence="5 6">
    <name type="scientific">Streptomyces anulatus</name>
    <name type="common">Streptomyces chrysomallus</name>
    <dbReference type="NCBI Taxonomy" id="1892"/>
    <lineage>
        <taxon>Bacteria</taxon>
        <taxon>Bacillati</taxon>
        <taxon>Actinomycetota</taxon>
        <taxon>Actinomycetes</taxon>
        <taxon>Kitasatosporales</taxon>
        <taxon>Streptomycetaceae</taxon>
        <taxon>Streptomyces</taxon>
    </lineage>
</organism>
<accession>A0ABZ1ZM66</accession>
<evidence type="ECO:0000313" key="6">
    <source>
        <dbReference type="Proteomes" id="UP001431926"/>
    </source>
</evidence>
<name>A0ABZ1ZM66_STRAQ</name>
<dbReference type="Gene3D" id="4.10.320.10">
    <property type="entry name" value="E3-binding domain"/>
    <property type="match status" value="1"/>
</dbReference>
<reference evidence="5" key="1">
    <citation type="submission" date="2022-10" db="EMBL/GenBank/DDBJ databases">
        <title>The complete genomes of actinobacterial strains from the NBC collection.</title>
        <authorList>
            <person name="Joergensen T.S."/>
            <person name="Alvarez Arevalo M."/>
            <person name="Sterndorff E.B."/>
            <person name="Faurdal D."/>
            <person name="Vuksanovic O."/>
            <person name="Mourched A.-S."/>
            <person name="Charusanti P."/>
            <person name="Shaw S."/>
            <person name="Blin K."/>
            <person name="Weber T."/>
        </authorList>
    </citation>
    <scope>NUCLEOTIDE SEQUENCE</scope>
    <source>
        <strain evidence="5">NBC_01436</strain>
    </source>
</reference>
<protein>
    <recommendedName>
        <fullName evidence="4">Lsr2 DNA-binding domain-containing protein</fullName>
    </recommendedName>
</protein>
<dbReference type="InterPro" id="IPR036625">
    <property type="entry name" value="E3-bd_dom_sf"/>
</dbReference>
<dbReference type="InterPro" id="IPR055370">
    <property type="entry name" value="Lsr2_DNA-bd"/>
</dbReference>
<evidence type="ECO:0000313" key="5">
    <source>
        <dbReference type="EMBL" id="WUX38508.1"/>
    </source>
</evidence>
<feature type="coiled-coil region" evidence="2">
    <location>
        <begin position="83"/>
        <end position="120"/>
    </location>
</feature>
<feature type="region of interest" description="Disordered" evidence="3">
    <location>
        <begin position="32"/>
        <end position="55"/>
    </location>
</feature>
<proteinExistence type="predicted"/>
<dbReference type="RefSeq" id="WP_329356942.1">
    <property type="nucleotide sequence ID" value="NZ_CP109490.1"/>
</dbReference>
<dbReference type="EMBL" id="CP109491">
    <property type="protein sequence ID" value="WUX38508.1"/>
    <property type="molecule type" value="Genomic_DNA"/>
</dbReference>
<evidence type="ECO:0000256" key="3">
    <source>
        <dbReference type="SAM" id="MobiDB-lite"/>
    </source>
</evidence>
<evidence type="ECO:0000259" key="4">
    <source>
        <dbReference type="Pfam" id="PF23359"/>
    </source>
</evidence>
<feature type="domain" description="Lsr2 DNA-binding" evidence="4">
    <location>
        <begin position="139"/>
        <end position="170"/>
    </location>
</feature>
<dbReference type="Pfam" id="PF23359">
    <property type="entry name" value="Lsr2_DNA-bd"/>
    <property type="match status" value="1"/>
</dbReference>
<dbReference type="Proteomes" id="UP001431926">
    <property type="component" value="Chromosome"/>
</dbReference>
<evidence type="ECO:0000256" key="2">
    <source>
        <dbReference type="SAM" id="Coils"/>
    </source>
</evidence>
<keyword evidence="1" id="KW-0238">DNA-binding</keyword>
<keyword evidence="6" id="KW-1185">Reference proteome</keyword>
<keyword evidence="2" id="KW-0175">Coiled coil</keyword>